<accession>A0ACC6MBS4</accession>
<organism evidence="1 2">
    <name type="scientific">Mycolicibacterium parafortuitum</name>
    <name type="common">Mycobacterium parafortuitum</name>
    <dbReference type="NCBI Taxonomy" id="39692"/>
    <lineage>
        <taxon>Bacteria</taxon>
        <taxon>Bacillati</taxon>
        <taxon>Actinomycetota</taxon>
        <taxon>Actinomycetes</taxon>
        <taxon>Mycobacteriales</taxon>
        <taxon>Mycobacteriaceae</taxon>
        <taxon>Mycolicibacterium</taxon>
    </lineage>
</organism>
<evidence type="ECO:0000313" key="1">
    <source>
        <dbReference type="EMBL" id="MDZ5084310.1"/>
    </source>
</evidence>
<sequence>MEIVRSLPLVEEILDAHSHRAGGDESGWAAYRAHVYRVINFARALGPDHPDRDDKLAIAAAFHDLAVFDTLDYLVPSIAVQDDWLQRTGRQDWSTELAVAVAEHHRFTRYPSSRPHATLAEAMRRADLIDVSQGLIRFGLPKTYVREVRRCFDASEFFTRVIPLGTVRAVRRRQQPGFLRPRDALKRSGHAEADS</sequence>
<keyword evidence="2" id="KW-1185">Reference proteome</keyword>
<name>A0ACC6MBS4_MYCPF</name>
<evidence type="ECO:0000313" key="2">
    <source>
        <dbReference type="Proteomes" id="UP001289645"/>
    </source>
</evidence>
<reference evidence="1 2" key="1">
    <citation type="journal article" date="2021" name="Chemosphere">
        <title>Bioballs carrying a syntrophic Rhodococcus and Mycolicibacterium consortium for simultaneous sorption and biodegradation of fuel oil in contaminated freshwater.</title>
        <authorList>
            <person name="Naloka K."/>
            <person name="Polrit D."/>
            <person name="Muangchinda C."/>
            <person name="Thoetkiattikul H."/>
            <person name="Pinyakong O."/>
        </authorList>
    </citation>
    <scope>NUCLEOTIDE SEQUENCE [LARGE SCALE GENOMIC DNA]</scope>
    <source>
        <strain evidence="1 2">J101</strain>
    </source>
</reference>
<proteinExistence type="predicted"/>
<dbReference type="Proteomes" id="UP001289645">
    <property type="component" value="Unassembled WGS sequence"/>
</dbReference>
<dbReference type="EMBL" id="JAOXLN010000002">
    <property type="protein sequence ID" value="MDZ5084310.1"/>
    <property type="molecule type" value="Genomic_DNA"/>
</dbReference>
<gene>
    <name evidence="1" type="ORF">OHX15_02835</name>
</gene>
<comment type="caution">
    <text evidence="1">The sequence shown here is derived from an EMBL/GenBank/DDBJ whole genome shotgun (WGS) entry which is preliminary data.</text>
</comment>
<protein>
    <submittedName>
        <fullName evidence="1">HD domain-containing protein</fullName>
    </submittedName>
</protein>